<proteinExistence type="predicted"/>
<evidence type="ECO:0008006" key="3">
    <source>
        <dbReference type="Google" id="ProtNLM"/>
    </source>
</evidence>
<evidence type="ECO:0000313" key="2">
    <source>
        <dbReference type="Proteomes" id="UP001249851"/>
    </source>
</evidence>
<reference evidence="1" key="1">
    <citation type="journal article" date="2023" name="G3 (Bethesda)">
        <title>Whole genome assembly and annotation of the endangered Caribbean coral Acropora cervicornis.</title>
        <authorList>
            <person name="Selwyn J.D."/>
            <person name="Vollmer S.V."/>
        </authorList>
    </citation>
    <scope>NUCLEOTIDE SEQUENCE</scope>
    <source>
        <strain evidence="1">K2</strain>
    </source>
</reference>
<keyword evidence="2" id="KW-1185">Reference proteome</keyword>
<evidence type="ECO:0000313" key="1">
    <source>
        <dbReference type="EMBL" id="KAK2553620.1"/>
    </source>
</evidence>
<dbReference type="EMBL" id="JARQWQ010000076">
    <property type="protein sequence ID" value="KAK2553620.1"/>
    <property type="molecule type" value="Genomic_DNA"/>
</dbReference>
<gene>
    <name evidence="1" type="ORF">P5673_025114</name>
</gene>
<sequence>MNSKGKRGDCIYNRQWELNSEYKGWLTAFKADRKKAFCKCCDRMIDISNMGESALKSHIRSKRHKNNGTMGGEQAVTLSSFGFVSCGIGNSGEAGTSQSQQQAVMTIPPPPQHDGTQRSQTTLEGHVTKDNVLKAEILWTLKLITSHYSFNSSKDTSQLFSAMFPDSQIARQFACGERKAAYCCVFGLAEHFKKLLQDSVSGPFVVLFDESLNTKMQEKQMDAHVRFWNDQTNQVTTRYFNSEFLGEC</sequence>
<accession>A0AAD9Q2L8</accession>
<protein>
    <recommendedName>
        <fullName evidence="3">BED-type domain-containing protein</fullName>
    </recommendedName>
</protein>
<dbReference type="Proteomes" id="UP001249851">
    <property type="component" value="Unassembled WGS sequence"/>
</dbReference>
<organism evidence="1 2">
    <name type="scientific">Acropora cervicornis</name>
    <name type="common">Staghorn coral</name>
    <dbReference type="NCBI Taxonomy" id="6130"/>
    <lineage>
        <taxon>Eukaryota</taxon>
        <taxon>Metazoa</taxon>
        <taxon>Cnidaria</taxon>
        <taxon>Anthozoa</taxon>
        <taxon>Hexacorallia</taxon>
        <taxon>Scleractinia</taxon>
        <taxon>Astrocoeniina</taxon>
        <taxon>Acroporidae</taxon>
        <taxon>Acropora</taxon>
    </lineage>
</organism>
<dbReference type="AlphaFoldDB" id="A0AAD9Q2L8"/>
<comment type="caution">
    <text evidence="1">The sequence shown here is derived from an EMBL/GenBank/DDBJ whole genome shotgun (WGS) entry which is preliminary data.</text>
</comment>
<dbReference type="PANTHER" id="PTHR37162:SF11">
    <property type="match status" value="1"/>
</dbReference>
<reference evidence="1" key="2">
    <citation type="journal article" date="2023" name="Science">
        <title>Genomic signatures of disease resistance in endangered staghorn corals.</title>
        <authorList>
            <person name="Vollmer S.V."/>
            <person name="Selwyn J.D."/>
            <person name="Despard B.A."/>
            <person name="Roesel C.L."/>
        </authorList>
    </citation>
    <scope>NUCLEOTIDE SEQUENCE</scope>
    <source>
        <strain evidence="1">K2</strain>
    </source>
</reference>
<dbReference type="PANTHER" id="PTHR37162">
    <property type="entry name" value="HAT FAMILY DIMERISATION DOMAINCONTAINING PROTEIN-RELATED"/>
    <property type="match status" value="1"/>
</dbReference>
<name>A0AAD9Q2L8_ACRCE</name>